<feature type="repeat" description="WD" evidence="6">
    <location>
        <begin position="1017"/>
        <end position="1051"/>
    </location>
</feature>
<keyword evidence="10" id="KW-1185">Reference proteome</keyword>
<evidence type="ECO:0000313" key="9">
    <source>
        <dbReference type="EMBL" id="KAJ6228408.1"/>
    </source>
</evidence>
<dbReference type="Gene3D" id="3.30.710.10">
    <property type="entry name" value="Potassium Channel Kv1.1, Chain A"/>
    <property type="match status" value="2"/>
</dbReference>
<dbReference type="PROSITE" id="PS00678">
    <property type="entry name" value="WD_REPEATS_1"/>
    <property type="match status" value="2"/>
</dbReference>
<feature type="repeat" description="WD" evidence="6">
    <location>
        <begin position="916"/>
        <end position="958"/>
    </location>
</feature>
<dbReference type="SUPFAM" id="SSF50978">
    <property type="entry name" value="WD40 repeat-like"/>
    <property type="match status" value="1"/>
</dbReference>
<evidence type="ECO:0000256" key="5">
    <source>
        <dbReference type="ARBA" id="ARBA00023242"/>
    </source>
</evidence>
<dbReference type="InterPro" id="IPR036322">
    <property type="entry name" value="WD40_repeat_dom_sf"/>
</dbReference>
<evidence type="ECO:0000256" key="2">
    <source>
        <dbReference type="ARBA" id="ARBA00022574"/>
    </source>
</evidence>
<dbReference type="InterPro" id="IPR001680">
    <property type="entry name" value="WD40_rpt"/>
</dbReference>
<accession>A0ABQ8X9W7</accession>
<dbReference type="InterPro" id="IPR000210">
    <property type="entry name" value="BTB/POZ_dom"/>
</dbReference>
<comment type="caution">
    <text evidence="9">The sequence shown here is derived from an EMBL/GenBank/DDBJ whole genome shotgun (WGS) entry which is preliminary data.</text>
</comment>
<dbReference type="Pfam" id="PF00071">
    <property type="entry name" value="Ras"/>
    <property type="match status" value="1"/>
</dbReference>
<dbReference type="InterPro" id="IPR005225">
    <property type="entry name" value="Small_GTP-bd"/>
</dbReference>
<dbReference type="Gene3D" id="3.40.50.300">
    <property type="entry name" value="P-loop containing nucleotide triphosphate hydrolases"/>
    <property type="match status" value="1"/>
</dbReference>
<dbReference type="CDD" id="cd18186">
    <property type="entry name" value="BTB_POZ_ZBTB_KLHL-like"/>
    <property type="match status" value="1"/>
</dbReference>
<keyword evidence="5" id="KW-0539">Nucleus</keyword>
<feature type="compositionally biased region" description="Basic and acidic residues" evidence="7">
    <location>
        <begin position="274"/>
        <end position="287"/>
    </location>
</feature>
<dbReference type="InterPro" id="IPR020472">
    <property type="entry name" value="WD40_PAC1"/>
</dbReference>
<dbReference type="InterPro" id="IPR022052">
    <property type="entry name" value="Histone-bd_RBBP4-like_N"/>
</dbReference>
<dbReference type="PANTHER" id="PTHR22850">
    <property type="entry name" value="WD40 REPEAT FAMILY"/>
    <property type="match status" value="1"/>
</dbReference>
<gene>
    <name evidence="9" type="ORF">M0813_08758</name>
</gene>
<dbReference type="PRINTS" id="PR00449">
    <property type="entry name" value="RASTRNSFRMNG"/>
</dbReference>
<reference evidence="9" key="1">
    <citation type="submission" date="2022-08" db="EMBL/GenBank/DDBJ databases">
        <title>Novel sulfate-reducing endosymbionts in the free-living metamonad Anaeramoeba.</title>
        <authorList>
            <person name="Jerlstrom-Hultqvist J."/>
            <person name="Cepicka I."/>
            <person name="Gallot-Lavallee L."/>
            <person name="Salas-Leiva D."/>
            <person name="Curtis B.A."/>
            <person name="Zahonova K."/>
            <person name="Pipaliya S."/>
            <person name="Dacks J."/>
            <person name="Roger A.J."/>
        </authorList>
    </citation>
    <scope>NUCLEOTIDE SEQUENCE</scope>
    <source>
        <strain evidence="9">Schooner1</strain>
    </source>
</reference>
<dbReference type="PROSITE" id="PS51421">
    <property type="entry name" value="RAS"/>
    <property type="match status" value="1"/>
</dbReference>
<evidence type="ECO:0000259" key="8">
    <source>
        <dbReference type="PROSITE" id="PS50097"/>
    </source>
</evidence>
<keyword evidence="2 6" id="KW-0853">WD repeat</keyword>
<dbReference type="NCBIfam" id="TIGR00231">
    <property type="entry name" value="small_GTP"/>
    <property type="match status" value="1"/>
</dbReference>
<dbReference type="Proteomes" id="UP001150062">
    <property type="component" value="Unassembled WGS sequence"/>
</dbReference>
<feature type="domain" description="BTB" evidence="8">
    <location>
        <begin position="455"/>
        <end position="546"/>
    </location>
</feature>
<dbReference type="InterPro" id="IPR015943">
    <property type="entry name" value="WD40/YVTN_repeat-like_dom_sf"/>
</dbReference>
<dbReference type="InterPro" id="IPR050459">
    <property type="entry name" value="WD_repeat_RBAP46/RBAP48/MSI1"/>
</dbReference>
<dbReference type="CDD" id="cd00157">
    <property type="entry name" value="Rho"/>
    <property type="match status" value="1"/>
</dbReference>
<name>A0ABQ8X9W7_9EUKA</name>
<dbReference type="SMART" id="SM00173">
    <property type="entry name" value="RAS"/>
    <property type="match status" value="1"/>
</dbReference>
<keyword evidence="3" id="KW-0677">Repeat</keyword>
<dbReference type="PRINTS" id="PR00320">
    <property type="entry name" value="GPROTEINBRPT"/>
</dbReference>
<feature type="repeat" description="WD" evidence="6">
    <location>
        <begin position="960"/>
        <end position="1002"/>
    </location>
</feature>
<dbReference type="SMART" id="SM00176">
    <property type="entry name" value="RAN"/>
    <property type="match status" value="1"/>
</dbReference>
<proteinExistence type="predicted"/>
<dbReference type="PROSITE" id="PS50097">
    <property type="entry name" value="BTB"/>
    <property type="match status" value="2"/>
</dbReference>
<evidence type="ECO:0000313" key="10">
    <source>
        <dbReference type="Proteomes" id="UP001150062"/>
    </source>
</evidence>
<dbReference type="PROSITE" id="PS51419">
    <property type="entry name" value="RAB"/>
    <property type="match status" value="1"/>
</dbReference>
<keyword evidence="4" id="KW-0156">Chromatin regulator</keyword>
<dbReference type="InterPro" id="IPR001806">
    <property type="entry name" value="Small_GTPase"/>
</dbReference>
<protein>
    <submittedName>
        <fullName evidence="9">Histone-binding protein msi1</fullName>
    </submittedName>
</protein>
<dbReference type="PROSITE" id="PS50082">
    <property type="entry name" value="WD_REPEATS_2"/>
    <property type="match status" value="3"/>
</dbReference>
<dbReference type="SMART" id="SM00225">
    <property type="entry name" value="BTB"/>
    <property type="match status" value="2"/>
</dbReference>
<organism evidence="9 10">
    <name type="scientific">Anaeramoeba flamelloides</name>
    <dbReference type="NCBI Taxonomy" id="1746091"/>
    <lineage>
        <taxon>Eukaryota</taxon>
        <taxon>Metamonada</taxon>
        <taxon>Anaeramoebidae</taxon>
        <taxon>Anaeramoeba</taxon>
    </lineage>
</organism>
<dbReference type="SUPFAM" id="SSF54695">
    <property type="entry name" value="POZ domain"/>
    <property type="match status" value="1"/>
</dbReference>
<sequence>MELKTSKILHVGDGAVGKTSLHYRYTQNVFLTDYIPTVADILTVNVQHNNGDISLSLYDTSGQEDWDRIRQNFYYGFDLFIISFDVSNRVSFENVKTKWKKEFEYQYPSIPILLVGTKIDLRNDEKTKKRLEMKQIQGVSTEEGIELSYEIEAYGYVECSSLTGEGVEEVFQKAIEILYDRKYTKLNKLGKKKRKILLQKFMGEINNDSLNALKIDQTLLDSQQDFTYLLSIDPVDENEIKNHNFFGSDVQFVWKKQTVCDLPLTENSQTTKINSERHEEIDQMDKKNPKKKPKSKKINLLNKIKNNNYIHCINANKFILTGRSPIMNLLFDKNKDTQEIEKKIGIQNLGNNIFEIQDISFQTFFMLLNFIYCDKIDKFYRLDIDKLTELQQLSDSFQIPNLKKIIISIIQTSNSKEKNKIEEINSQIKEIYQLEFVQLLNQVKKYYINDQKHNFDLEILLKNPKNKKKQNQSLFTFKSLLIARTSNFKKLLIGQQEKNHTENDYEDDEDVDQQNKRSQLILYKFNNAIITDFLLFLKTNRIIIKNYEHSLQLLKVSLFFGQETLNILCQISICDEFMIKLSPPKLAKLYLTLKKLNLKQLLELCIILIKSKYEKIIKTKIFKNKFSEEDKQDLLTKTINVIHFHQKYKLFHKNIKRKFDLEQDEEKLIDFSYKIWKKNCVFLYDLVLTHALKWPSLSVQWLPTKNKQQGNSYSEQYLIIGTHTSGMEQNYLMVASVKLPTDEENVESQEYNEELDLSGYGTSVETRIEIIKKIPHPTEVNKARYMTQRPNIIATKTASSDVLIFDSSQEKEEESNGPLITCSGHSQEGYGLSWNNSVEGHLLSGSDDSLVCYYDINGGTMSDGKMNPVQTMNFHTQSIEDVSWQPVKEWIFGSVGDDKMLVIGDIRQPNQPTHKIVAHEAEVNSIAFNPFSEFILATGSSDNTISLWDLRNMKNRIHSFVNHTDSVYGLQWNPFNETILASSANDRRIEIWDLSKIGQEQTEEDAKEGPPELLFIHGGHTSRISDFSWSQNEPWVLSSTADDNIIQVWQMAESIYNDDF</sequence>
<dbReference type="PROSITE" id="PS51420">
    <property type="entry name" value="RHO"/>
    <property type="match status" value="1"/>
</dbReference>
<evidence type="ECO:0000256" key="1">
    <source>
        <dbReference type="ARBA" id="ARBA00004123"/>
    </source>
</evidence>
<feature type="domain" description="BTB" evidence="8">
    <location>
        <begin position="313"/>
        <end position="377"/>
    </location>
</feature>
<dbReference type="Pfam" id="PF00400">
    <property type="entry name" value="WD40"/>
    <property type="match status" value="3"/>
</dbReference>
<dbReference type="InterPro" id="IPR027417">
    <property type="entry name" value="P-loop_NTPase"/>
</dbReference>
<evidence type="ECO:0000256" key="7">
    <source>
        <dbReference type="SAM" id="MobiDB-lite"/>
    </source>
</evidence>
<evidence type="ECO:0000256" key="6">
    <source>
        <dbReference type="PROSITE-ProRule" id="PRU00221"/>
    </source>
</evidence>
<dbReference type="SMART" id="SM00174">
    <property type="entry name" value="RHO"/>
    <property type="match status" value="1"/>
</dbReference>
<evidence type="ECO:0000256" key="3">
    <source>
        <dbReference type="ARBA" id="ARBA00022737"/>
    </source>
</evidence>
<evidence type="ECO:0000256" key="4">
    <source>
        <dbReference type="ARBA" id="ARBA00022853"/>
    </source>
</evidence>
<dbReference type="SUPFAM" id="SSF52540">
    <property type="entry name" value="P-loop containing nucleoside triphosphate hydrolases"/>
    <property type="match status" value="1"/>
</dbReference>
<dbReference type="Gene3D" id="2.130.10.10">
    <property type="entry name" value="YVTN repeat-like/Quinoprotein amine dehydrogenase"/>
    <property type="match status" value="1"/>
</dbReference>
<dbReference type="EMBL" id="JAOAOG010000327">
    <property type="protein sequence ID" value="KAJ6228408.1"/>
    <property type="molecule type" value="Genomic_DNA"/>
</dbReference>
<feature type="region of interest" description="Disordered" evidence="7">
    <location>
        <begin position="271"/>
        <end position="295"/>
    </location>
</feature>
<dbReference type="Pfam" id="PF12265">
    <property type="entry name" value="CAF1C_H4-bd"/>
    <property type="match status" value="1"/>
</dbReference>
<dbReference type="SMART" id="SM00320">
    <property type="entry name" value="WD40"/>
    <property type="match status" value="6"/>
</dbReference>
<dbReference type="InterPro" id="IPR011333">
    <property type="entry name" value="SKP1/BTB/POZ_sf"/>
</dbReference>
<dbReference type="PROSITE" id="PS50294">
    <property type="entry name" value="WD_REPEATS_REGION"/>
    <property type="match status" value="2"/>
</dbReference>
<dbReference type="Pfam" id="PF00651">
    <property type="entry name" value="BTB"/>
    <property type="match status" value="1"/>
</dbReference>
<dbReference type="SMART" id="SM00175">
    <property type="entry name" value="RAB"/>
    <property type="match status" value="1"/>
</dbReference>
<dbReference type="InterPro" id="IPR019775">
    <property type="entry name" value="WD40_repeat_CS"/>
</dbReference>
<comment type="subcellular location">
    <subcellularLocation>
        <location evidence="1">Nucleus</location>
    </subcellularLocation>
</comment>